<proteinExistence type="predicted"/>
<dbReference type="RefSeq" id="WP_377770583.1">
    <property type="nucleotide sequence ID" value="NZ_JBHUOQ010000001.1"/>
</dbReference>
<evidence type="ECO:0000256" key="2">
    <source>
        <dbReference type="PROSITE-ProRule" id="PRU00703"/>
    </source>
</evidence>
<dbReference type="InterPro" id="IPR000644">
    <property type="entry name" value="CBS_dom"/>
</dbReference>
<dbReference type="SUPFAM" id="SSF55021">
    <property type="entry name" value="ACT-like"/>
    <property type="match status" value="1"/>
</dbReference>
<dbReference type="SMART" id="SM00116">
    <property type="entry name" value="CBS"/>
    <property type="match status" value="2"/>
</dbReference>
<dbReference type="Pfam" id="PF00571">
    <property type="entry name" value="CBS"/>
    <property type="match status" value="2"/>
</dbReference>
<gene>
    <name evidence="5" type="ORF">ACFSX4_00815</name>
</gene>
<dbReference type="Gene3D" id="3.10.580.10">
    <property type="entry name" value="CBS-domain"/>
    <property type="match status" value="1"/>
</dbReference>
<organism evidence="5 6">
    <name type="scientific">Corticicoccus populi</name>
    <dbReference type="NCBI Taxonomy" id="1812821"/>
    <lineage>
        <taxon>Bacteria</taxon>
        <taxon>Bacillati</taxon>
        <taxon>Bacillota</taxon>
        <taxon>Bacilli</taxon>
        <taxon>Bacillales</taxon>
        <taxon>Staphylococcaceae</taxon>
        <taxon>Corticicoccus</taxon>
    </lineage>
</organism>
<dbReference type="PANTHER" id="PTHR43080:SF2">
    <property type="entry name" value="CBS DOMAIN-CONTAINING PROTEIN"/>
    <property type="match status" value="1"/>
</dbReference>
<dbReference type="EMBL" id="JBHUOQ010000001">
    <property type="protein sequence ID" value="MFD2828987.1"/>
    <property type="molecule type" value="Genomic_DNA"/>
</dbReference>
<dbReference type="PROSITE" id="PS51371">
    <property type="entry name" value="CBS"/>
    <property type="match status" value="2"/>
</dbReference>
<keyword evidence="6" id="KW-1185">Reference proteome</keyword>
<evidence type="ECO:0000313" key="6">
    <source>
        <dbReference type="Proteomes" id="UP001597519"/>
    </source>
</evidence>
<accession>A0ABW5WR61</accession>
<dbReference type="Proteomes" id="UP001597519">
    <property type="component" value="Unassembled WGS sequence"/>
</dbReference>
<evidence type="ECO:0000256" key="1">
    <source>
        <dbReference type="ARBA" id="ARBA00023122"/>
    </source>
</evidence>
<feature type="domain" description="CBS" evidence="3">
    <location>
        <begin position="7"/>
        <end position="67"/>
    </location>
</feature>
<name>A0ABW5WR61_9STAP</name>
<comment type="caution">
    <text evidence="5">The sequence shown here is derived from an EMBL/GenBank/DDBJ whole genome shotgun (WGS) entry which is preliminary data.</text>
</comment>
<dbReference type="InterPro" id="IPR045865">
    <property type="entry name" value="ACT-like_dom_sf"/>
</dbReference>
<dbReference type="PANTHER" id="PTHR43080">
    <property type="entry name" value="CBS DOMAIN-CONTAINING PROTEIN CBSX3, MITOCHONDRIAL"/>
    <property type="match status" value="1"/>
</dbReference>
<dbReference type="InterPro" id="IPR002912">
    <property type="entry name" value="ACT_dom"/>
</dbReference>
<dbReference type="SUPFAM" id="SSF54631">
    <property type="entry name" value="CBS-domain pair"/>
    <property type="match status" value="1"/>
</dbReference>
<reference evidence="6" key="1">
    <citation type="journal article" date="2019" name="Int. J. Syst. Evol. Microbiol.">
        <title>The Global Catalogue of Microorganisms (GCM) 10K type strain sequencing project: providing services to taxonomists for standard genome sequencing and annotation.</title>
        <authorList>
            <consortium name="The Broad Institute Genomics Platform"/>
            <consortium name="The Broad Institute Genome Sequencing Center for Infectious Disease"/>
            <person name="Wu L."/>
            <person name="Ma J."/>
        </authorList>
    </citation>
    <scope>NUCLEOTIDE SEQUENCE [LARGE SCALE GENOMIC DNA]</scope>
    <source>
        <strain evidence="6">KCTC 33575</strain>
    </source>
</reference>
<dbReference type="InterPro" id="IPR051257">
    <property type="entry name" value="Diverse_CBS-Domain"/>
</dbReference>
<feature type="domain" description="ACT" evidence="4">
    <location>
        <begin position="139"/>
        <end position="213"/>
    </location>
</feature>
<keyword evidence="1 2" id="KW-0129">CBS domain</keyword>
<evidence type="ECO:0000259" key="3">
    <source>
        <dbReference type="PROSITE" id="PS51371"/>
    </source>
</evidence>
<dbReference type="InterPro" id="IPR046342">
    <property type="entry name" value="CBS_dom_sf"/>
</dbReference>
<feature type="domain" description="CBS" evidence="3">
    <location>
        <begin position="78"/>
        <end position="135"/>
    </location>
</feature>
<evidence type="ECO:0000313" key="5">
    <source>
        <dbReference type="EMBL" id="MFD2828987.1"/>
    </source>
</evidence>
<sequence>MLVERIMTSPVKTLTPGDTIEDALEMMSRFSFRHIPLVDSEEKLVGIVSDRDIKLTLPSVLSNDDPENSLKQPLSRIMRRNVTYCHPMDFVEEIALDFYTYAIGAIPVVKDRKIVGIVSQRDMLNTFLELTGIKEPGSIIEIDIEDKTGIMFEITKVFKELNIQIISVSVYPNKALKGHKIIVVRVRVMNPGIAIQKLRDEGFNVLSPEEMGRL</sequence>
<dbReference type="CDD" id="cd04584">
    <property type="entry name" value="CBS_pair_AcuB_like"/>
    <property type="match status" value="1"/>
</dbReference>
<evidence type="ECO:0000259" key="4">
    <source>
        <dbReference type="PROSITE" id="PS51671"/>
    </source>
</evidence>
<dbReference type="PROSITE" id="PS51671">
    <property type="entry name" value="ACT"/>
    <property type="match status" value="1"/>
</dbReference>
<protein>
    <submittedName>
        <fullName evidence="5">CBS and ACT domain-containing protein</fullName>
    </submittedName>
</protein>